<accession>A0A1M6RUV7</accession>
<keyword evidence="3 10" id="KW-0328">Glycosyltransferase</keyword>
<evidence type="ECO:0000256" key="2">
    <source>
        <dbReference type="ARBA" id="ARBA00022475"/>
    </source>
</evidence>
<dbReference type="EMBL" id="FRAP01000005">
    <property type="protein sequence ID" value="SHK36215.1"/>
    <property type="molecule type" value="Genomic_DNA"/>
</dbReference>
<evidence type="ECO:0000256" key="8">
    <source>
        <dbReference type="SAM" id="Phobius"/>
    </source>
</evidence>
<sequence length="477" mass="50646">MVIAAPAPVRVWHARPVLLAAAATVLLHLAVAAGYGWHRDEMYFYAESRRMDWGFVSEPPFTPALAWLSDQLFGATLVGLRVWPALAGAAVAVLASLVARELGGGGSAQLVAAITTSTATVALSLFHLFGPSAFDQVAWAGCLLVLVKLLGGADPRWWYAFGAIAGIGLLNKNTLALLAIGVLGVLPFAPRLRSKHLWAAALLALVIASPYLVWQTAHGWPMVGVAGSISEETGGISAALAFLPMQVLTMNPLLAPIWIAGLWWLWRSRAYRPLAMIWVVLLVLLALVGGRSYYLLPAYLPLFAAGGIVLERWRDRPIAIAAALTAAAAVIVPSALPVLPIEAHRHLPFAAINPVLSDPIGWPDHLVQIMAVRPAGAPVLAGNYGEAAAVELSGIPAYSGHNAYGTWGPPPAGTEEVLAVGMPDPVLARTFTRCEQVAVLDNPYGVADEEHGKRVHVCRGPRASWAELWPGIVHVTN</sequence>
<feature type="transmembrane region" description="Helical" evidence="8">
    <location>
        <begin position="157"/>
        <end position="185"/>
    </location>
</feature>
<proteinExistence type="predicted"/>
<organism evidence="10 11">
    <name type="scientific">Pseudonocardia thermophila</name>
    <dbReference type="NCBI Taxonomy" id="1848"/>
    <lineage>
        <taxon>Bacteria</taxon>
        <taxon>Bacillati</taxon>
        <taxon>Actinomycetota</taxon>
        <taxon>Actinomycetes</taxon>
        <taxon>Pseudonocardiales</taxon>
        <taxon>Pseudonocardiaceae</taxon>
        <taxon>Pseudonocardia</taxon>
    </lineage>
</organism>
<dbReference type="STRING" id="1848.SAMN05443637_105168"/>
<keyword evidence="7 8" id="KW-0472">Membrane</keyword>
<protein>
    <submittedName>
        <fullName evidence="10">Dolichyl-phosphate-mannose-protein mannosyltransferase</fullName>
    </submittedName>
</protein>
<feature type="transmembrane region" description="Helical" evidence="8">
    <location>
        <begin position="294"/>
        <end position="311"/>
    </location>
</feature>
<evidence type="ECO:0000259" key="9">
    <source>
        <dbReference type="Pfam" id="PF13231"/>
    </source>
</evidence>
<dbReference type="PANTHER" id="PTHR33908">
    <property type="entry name" value="MANNOSYLTRANSFERASE YKCB-RELATED"/>
    <property type="match status" value="1"/>
</dbReference>
<gene>
    <name evidence="10" type="ORF">SAMN05443637_105168</name>
</gene>
<feature type="transmembrane region" description="Helical" evidence="8">
    <location>
        <begin position="72"/>
        <end position="98"/>
    </location>
</feature>
<feature type="transmembrane region" description="Helical" evidence="8">
    <location>
        <begin position="197"/>
        <end position="214"/>
    </location>
</feature>
<comment type="subcellular location">
    <subcellularLocation>
        <location evidence="1">Cell membrane</location>
        <topology evidence="1">Multi-pass membrane protein</topology>
    </subcellularLocation>
</comment>
<feature type="domain" description="Glycosyltransferase RgtA/B/C/D-like" evidence="9">
    <location>
        <begin position="58"/>
        <end position="214"/>
    </location>
</feature>
<feature type="transmembrane region" description="Helical" evidence="8">
    <location>
        <begin position="318"/>
        <end position="339"/>
    </location>
</feature>
<dbReference type="Proteomes" id="UP000184363">
    <property type="component" value="Unassembled WGS sequence"/>
</dbReference>
<keyword evidence="5 8" id="KW-0812">Transmembrane</keyword>
<evidence type="ECO:0000313" key="11">
    <source>
        <dbReference type="Proteomes" id="UP000184363"/>
    </source>
</evidence>
<feature type="transmembrane region" description="Helical" evidence="8">
    <location>
        <begin position="234"/>
        <end position="258"/>
    </location>
</feature>
<keyword evidence="2" id="KW-1003">Cell membrane</keyword>
<feature type="transmembrane region" description="Helical" evidence="8">
    <location>
        <begin position="110"/>
        <end position="129"/>
    </location>
</feature>
<keyword evidence="6 8" id="KW-1133">Transmembrane helix</keyword>
<dbReference type="GO" id="GO:0005886">
    <property type="term" value="C:plasma membrane"/>
    <property type="evidence" value="ECO:0007669"/>
    <property type="project" value="UniProtKB-SubCell"/>
</dbReference>
<evidence type="ECO:0000256" key="3">
    <source>
        <dbReference type="ARBA" id="ARBA00022676"/>
    </source>
</evidence>
<dbReference type="AlphaFoldDB" id="A0A1M6RUV7"/>
<dbReference type="OrthoDB" id="5166595at2"/>
<evidence type="ECO:0000313" key="10">
    <source>
        <dbReference type="EMBL" id="SHK36215.1"/>
    </source>
</evidence>
<evidence type="ECO:0000256" key="7">
    <source>
        <dbReference type="ARBA" id="ARBA00023136"/>
    </source>
</evidence>
<evidence type="ECO:0000256" key="5">
    <source>
        <dbReference type="ARBA" id="ARBA00022692"/>
    </source>
</evidence>
<dbReference type="RefSeq" id="WP_073456489.1">
    <property type="nucleotide sequence ID" value="NZ_CALGVN010000051.1"/>
</dbReference>
<dbReference type="GO" id="GO:0016763">
    <property type="term" value="F:pentosyltransferase activity"/>
    <property type="evidence" value="ECO:0007669"/>
    <property type="project" value="TreeGrafter"/>
</dbReference>
<keyword evidence="11" id="KW-1185">Reference proteome</keyword>
<dbReference type="PANTHER" id="PTHR33908:SF11">
    <property type="entry name" value="MEMBRANE PROTEIN"/>
    <property type="match status" value="1"/>
</dbReference>
<dbReference type="Pfam" id="PF13231">
    <property type="entry name" value="PMT_2"/>
    <property type="match status" value="1"/>
</dbReference>
<evidence type="ECO:0000256" key="4">
    <source>
        <dbReference type="ARBA" id="ARBA00022679"/>
    </source>
</evidence>
<dbReference type="InterPro" id="IPR038731">
    <property type="entry name" value="RgtA/B/C-like"/>
</dbReference>
<dbReference type="InterPro" id="IPR050297">
    <property type="entry name" value="LipidA_mod_glycosyltrf_83"/>
</dbReference>
<feature type="transmembrane region" description="Helical" evidence="8">
    <location>
        <begin position="270"/>
        <end position="288"/>
    </location>
</feature>
<evidence type="ECO:0000256" key="6">
    <source>
        <dbReference type="ARBA" id="ARBA00022989"/>
    </source>
</evidence>
<keyword evidence="4 10" id="KW-0808">Transferase</keyword>
<name>A0A1M6RUV7_PSETH</name>
<dbReference type="GO" id="GO:0009103">
    <property type="term" value="P:lipopolysaccharide biosynthetic process"/>
    <property type="evidence" value="ECO:0007669"/>
    <property type="project" value="UniProtKB-ARBA"/>
</dbReference>
<evidence type="ECO:0000256" key="1">
    <source>
        <dbReference type="ARBA" id="ARBA00004651"/>
    </source>
</evidence>
<reference evidence="10 11" key="1">
    <citation type="submission" date="2016-11" db="EMBL/GenBank/DDBJ databases">
        <authorList>
            <person name="Jaros S."/>
            <person name="Januszkiewicz K."/>
            <person name="Wedrychowicz H."/>
        </authorList>
    </citation>
    <scope>NUCLEOTIDE SEQUENCE [LARGE SCALE GENOMIC DNA]</scope>
    <source>
        <strain evidence="10 11">DSM 43832</strain>
    </source>
</reference>